<sequence length="434" mass="47223">MSTSDDLNRLSEALISRRCGVVTSVTQQPRGPDEPCPPHIWNATLAHFGAQQFPLSMRFASGKGRSEEEAKLSALGEAIERYGAFQWDHQRVRSGPMHGPTITPDDCVLYSAPQYAMGAPYQKWEPGLEVSWITGIELPEETPVALPASMVYLAGPQRAQDFFTPVSSNGLAAGPDLTGAVLGGCYEVIERDALMLTWLNRLPATQIETPAGGCNAAAIIRHYEKFGVTVRLLLLQSDQAPYVIMAIAEDASQGGIFRVVGLGCDCDPVVALDKAVFELVQLRSGMKTRMQDQTYPARLARYDGVRTLDDHALFHVMPEHAGEFGFLTQIKKTCDIHALANRSGDTSAATLKIVTEAAIKSGARVAYADITPADIRPLGPRVVRVFVTGLQPIDFGYGHVRLGGTRLFRAPVDWGIRPRPLTPQELNPCPHPLA</sequence>
<dbReference type="InterPro" id="IPR027624">
    <property type="entry name" value="TOMM_cyclo_SagD"/>
</dbReference>
<evidence type="ECO:0000313" key="2">
    <source>
        <dbReference type="EMBL" id="WZC49248.1"/>
    </source>
</evidence>
<dbReference type="PANTHER" id="PTHR37809:SF1">
    <property type="entry name" value="RIBOSOMAL PROTEIN S12 METHYLTHIOTRANSFERASE ACCESSORY FACTOR YCAO"/>
    <property type="match status" value="1"/>
</dbReference>
<dbReference type="NCBIfam" id="TIGR00702">
    <property type="entry name" value="YcaO-type kinase domain"/>
    <property type="match status" value="1"/>
</dbReference>
<gene>
    <name evidence="2" type="ORF">AABB29_00880</name>
</gene>
<evidence type="ECO:0000259" key="1">
    <source>
        <dbReference type="PROSITE" id="PS51664"/>
    </source>
</evidence>
<dbReference type="PROSITE" id="PS51664">
    <property type="entry name" value="YCAO"/>
    <property type="match status" value="1"/>
</dbReference>
<dbReference type="RefSeq" id="WP_341367358.1">
    <property type="nucleotide sequence ID" value="NZ_CP150951.2"/>
</dbReference>
<protein>
    <submittedName>
        <fullName evidence="2">YcaO-like family protein</fullName>
    </submittedName>
</protein>
<name>A0ABZ2V7Q1_9RHOB</name>
<dbReference type="NCBIfam" id="TIGR03604">
    <property type="entry name" value="TOMM_cyclo_SagD"/>
    <property type="match status" value="1"/>
</dbReference>
<dbReference type="Gene3D" id="3.30.1330.230">
    <property type="match status" value="1"/>
</dbReference>
<dbReference type="Proteomes" id="UP001440612">
    <property type="component" value="Chromosome"/>
</dbReference>
<proteinExistence type="predicted"/>
<feature type="domain" description="YcaO" evidence="1">
    <location>
        <begin position="62"/>
        <end position="434"/>
    </location>
</feature>
<dbReference type="Gene3D" id="3.30.160.660">
    <property type="match status" value="1"/>
</dbReference>
<dbReference type="Gene3D" id="3.30.40.250">
    <property type="match status" value="1"/>
</dbReference>
<organism evidence="2 3">
    <name type="scientific">Yoonia phaeophyticola</name>
    <dbReference type="NCBI Taxonomy" id="3137369"/>
    <lineage>
        <taxon>Bacteria</taxon>
        <taxon>Pseudomonadati</taxon>
        <taxon>Pseudomonadota</taxon>
        <taxon>Alphaproteobacteria</taxon>
        <taxon>Rhodobacterales</taxon>
        <taxon>Paracoccaceae</taxon>
        <taxon>Yoonia</taxon>
    </lineage>
</organism>
<dbReference type="EMBL" id="CP150951">
    <property type="protein sequence ID" value="WZC49248.1"/>
    <property type="molecule type" value="Genomic_DNA"/>
</dbReference>
<accession>A0ABZ2V7Q1</accession>
<reference evidence="3" key="1">
    <citation type="submission" date="2024-04" db="EMBL/GenBank/DDBJ databases">
        <title>Phylogenomic analyses of a clade within the roseobacter group suggest taxonomic reassignments of species of the genera Aestuariivita, Citreicella, Loktanella, Nautella, Pelagibaca, Ruegeria, Thalassobius, Thiobacimonas and Tropicibacter, and the proposal o.</title>
        <authorList>
            <person name="Jeon C.O."/>
        </authorList>
    </citation>
    <scope>NUCLEOTIDE SEQUENCE [LARGE SCALE GENOMIC DNA]</scope>
    <source>
        <strain evidence="3">BS5-3</strain>
    </source>
</reference>
<evidence type="ECO:0000313" key="3">
    <source>
        <dbReference type="Proteomes" id="UP001440612"/>
    </source>
</evidence>
<dbReference type="InterPro" id="IPR003776">
    <property type="entry name" value="YcaO-like_dom"/>
</dbReference>
<dbReference type="PANTHER" id="PTHR37809">
    <property type="entry name" value="RIBOSOMAL PROTEIN S12 METHYLTHIOTRANSFERASE ACCESSORY FACTOR YCAO"/>
    <property type="match status" value="1"/>
</dbReference>
<keyword evidence="3" id="KW-1185">Reference proteome</keyword>
<dbReference type="Pfam" id="PF02624">
    <property type="entry name" value="YcaO"/>
    <property type="match status" value="1"/>
</dbReference>